<name>A0A495JYB6_WILMA</name>
<evidence type="ECO:0000256" key="2">
    <source>
        <dbReference type="ARBA" id="ARBA00023125"/>
    </source>
</evidence>
<proteinExistence type="predicted"/>
<organism evidence="5 6">
    <name type="scientific">Williamsia marianensis</name>
    <dbReference type="NCBI Taxonomy" id="85044"/>
    <lineage>
        <taxon>Bacteria</taxon>
        <taxon>Bacillati</taxon>
        <taxon>Actinomycetota</taxon>
        <taxon>Actinomycetes</taxon>
        <taxon>Mycobacteriales</taxon>
        <taxon>Nocardiaceae</taxon>
        <taxon>Williamsia</taxon>
    </lineage>
</organism>
<dbReference type="SUPFAM" id="SSF55718">
    <property type="entry name" value="SCP-like"/>
    <property type="match status" value="1"/>
</dbReference>
<accession>A0A495JYB6</accession>
<dbReference type="PANTHER" id="PTHR33204">
    <property type="entry name" value="TRANSCRIPTIONAL REGULATOR, MARR FAMILY"/>
    <property type="match status" value="1"/>
</dbReference>
<dbReference type="InterPro" id="IPR036388">
    <property type="entry name" value="WH-like_DNA-bd_sf"/>
</dbReference>
<protein>
    <submittedName>
        <fullName evidence="5">HxlR family transcriptional regulator</fullName>
    </submittedName>
</protein>
<keyword evidence="2" id="KW-0238">DNA-binding</keyword>
<evidence type="ECO:0000256" key="1">
    <source>
        <dbReference type="ARBA" id="ARBA00023015"/>
    </source>
</evidence>
<sequence length="222" mass="24455">MVRRSYDQFCGLSRALDVVGERWTLLIVRELMSGPKRYSDLSDVLTGIGTSLLASRLKQLEVDGIVRRRYLSPPAASTVYELTDPGQELADAMVPLALWGARHHTSEDPKSDESFHAEWSLLFLARMLDKESLRGMTSRFEFNVGNSVATLQLQDGSPRVQAGPPQTPADAVIWTEPPTMAAIAGNRMTVTEAIENGLVKIDGDPDTLQSLLEMLEASLAQR</sequence>
<evidence type="ECO:0000313" key="5">
    <source>
        <dbReference type="EMBL" id="RKR93485.1"/>
    </source>
</evidence>
<dbReference type="Proteomes" id="UP000274762">
    <property type="component" value="Unassembled WGS sequence"/>
</dbReference>
<dbReference type="Gene3D" id="3.30.1050.10">
    <property type="entry name" value="SCP2 sterol-binding domain"/>
    <property type="match status" value="1"/>
</dbReference>
<dbReference type="InterPro" id="IPR002577">
    <property type="entry name" value="HTH_HxlR"/>
</dbReference>
<evidence type="ECO:0000313" key="6">
    <source>
        <dbReference type="Proteomes" id="UP000274762"/>
    </source>
</evidence>
<dbReference type="Pfam" id="PF14864">
    <property type="entry name" value="Alkyl_sulf_C"/>
    <property type="match status" value="1"/>
</dbReference>
<keyword evidence="3" id="KW-0804">Transcription</keyword>
<dbReference type="RefSeq" id="WP_062797486.1">
    <property type="nucleotide sequence ID" value="NZ_CBCRXS010000001.1"/>
</dbReference>
<dbReference type="PROSITE" id="PS51118">
    <property type="entry name" value="HTH_HXLR"/>
    <property type="match status" value="1"/>
</dbReference>
<dbReference type="OrthoDB" id="9792527at2"/>
<dbReference type="InterPro" id="IPR036390">
    <property type="entry name" value="WH_DNA-bd_sf"/>
</dbReference>
<dbReference type="InterPro" id="IPR029229">
    <property type="entry name" value="Alkyl_sulf_C"/>
</dbReference>
<dbReference type="Gene3D" id="1.10.10.10">
    <property type="entry name" value="Winged helix-like DNA-binding domain superfamily/Winged helix DNA-binding domain"/>
    <property type="match status" value="1"/>
</dbReference>
<dbReference type="InterPro" id="IPR036527">
    <property type="entry name" value="SCP2_sterol-bd_dom_sf"/>
</dbReference>
<dbReference type="EMBL" id="RBKV01000001">
    <property type="protein sequence ID" value="RKR93485.1"/>
    <property type="molecule type" value="Genomic_DNA"/>
</dbReference>
<evidence type="ECO:0000256" key="3">
    <source>
        <dbReference type="ARBA" id="ARBA00023163"/>
    </source>
</evidence>
<dbReference type="AlphaFoldDB" id="A0A495JYB6"/>
<dbReference type="GO" id="GO:0003677">
    <property type="term" value="F:DNA binding"/>
    <property type="evidence" value="ECO:0007669"/>
    <property type="project" value="UniProtKB-KW"/>
</dbReference>
<dbReference type="SUPFAM" id="SSF46785">
    <property type="entry name" value="Winged helix' DNA-binding domain"/>
    <property type="match status" value="1"/>
</dbReference>
<keyword evidence="1" id="KW-0805">Transcription regulation</keyword>
<gene>
    <name evidence="5" type="ORF">DFJ75_0269</name>
</gene>
<evidence type="ECO:0000259" key="4">
    <source>
        <dbReference type="PROSITE" id="PS51118"/>
    </source>
</evidence>
<comment type="caution">
    <text evidence="5">The sequence shown here is derived from an EMBL/GenBank/DDBJ whole genome shotgun (WGS) entry which is preliminary data.</text>
</comment>
<feature type="domain" description="HTH hxlR-type" evidence="4">
    <location>
        <begin position="10"/>
        <end position="108"/>
    </location>
</feature>
<dbReference type="PANTHER" id="PTHR33204:SF18">
    <property type="entry name" value="TRANSCRIPTIONAL REGULATORY PROTEIN"/>
    <property type="match status" value="1"/>
</dbReference>
<dbReference type="Pfam" id="PF01638">
    <property type="entry name" value="HxlR"/>
    <property type="match status" value="1"/>
</dbReference>
<reference evidence="5 6" key="1">
    <citation type="submission" date="2018-10" db="EMBL/GenBank/DDBJ databases">
        <title>Sequencing the genomes of 1000 actinobacteria strains.</title>
        <authorList>
            <person name="Klenk H.-P."/>
        </authorList>
    </citation>
    <scope>NUCLEOTIDE SEQUENCE [LARGE SCALE GENOMIC DNA]</scope>
    <source>
        <strain evidence="5 6">DSM 44343</strain>
    </source>
</reference>